<gene>
    <name evidence="1" type="ordered locus">AALP_Aa3g283000</name>
</gene>
<dbReference type="Proteomes" id="UP000029120">
    <property type="component" value="Chromosome 3"/>
</dbReference>
<protein>
    <submittedName>
        <fullName evidence="1">Uncharacterized protein</fullName>
    </submittedName>
</protein>
<dbReference type="PANTHER" id="PTHR35713:SF1">
    <property type="entry name" value="ARGININE_SERINE-RICH-LIKE SPLICING FACTOR"/>
    <property type="match status" value="1"/>
</dbReference>
<organism evidence="1 2">
    <name type="scientific">Arabis alpina</name>
    <name type="common">Alpine rock-cress</name>
    <dbReference type="NCBI Taxonomy" id="50452"/>
    <lineage>
        <taxon>Eukaryota</taxon>
        <taxon>Viridiplantae</taxon>
        <taxon>Streptophyta</taxon>
        <taxon>Embryophyta</taxon>
        <taxon>Tracheophyta</taxon>
        <taxon>Spermatophyta</taxon>
        <taxon>Magnoliopsida</taxon>
        <taxon>eudicotyledons</taxon>
        <taxon>Gunneridae</taxon>
        <taxon>Pentapetalae</taxon>
        <taxon>rosids</taxon>
        <taxon>malvids</taxon>
        <taxon>Brassicales</taxon>
        <taxon>Brassicaceae</taxon>
        <taxon>Arabideae</taxon>
        <taxon>Arabis</taxon>
    </lineage>
</organism>
<evidence type="ECO:0000313" key="1">
    <source>
        <dbReference type="EMBL" id="KFK39752.1"/>
    </source>
</evidence>
<dbReference type="PANTHER" id="PTHR35713">
    <property type="entry name" value="ARGININE/SERINE-RICH-LIKE SPLICING FACTOR"/>
    <property type="match status" value="1"/>
</dbReference>
<dbReference type="Gramene" id="KFK39752">
    <property type="protein sequence ID" value="KFK39752"/>
    <property type="gene ID" value="AALP_AA3G283000"/>
</dbReference>
<accession>A0A087HCA0</accession>
<dbReference type="AlphaFoldDB" id="A0A087HCA0"/>
<dbReference type="OrthoDB" id="498786at2759"/>
<dbReference type="OMA" id="PTEWEIQ"/>
<name>A0A087HCA0_ARAAL</name>
<reference evidence="2" key="1">
    <citation type="journal article" date="2015" name="Nat. Plants">
        <title>Genome expansion of Arabis alpina linked with retrotransposition and reduced symmetric DNA methylation.</title>
        <authorList>
            <person name="Willing E.M."/>
            <person name="Rawat V."/>
            <person name="Mandakova T."/>
            <person name="Maumus F."/>
            <person name="James G.V."/>
            <person name="Nordstroem K.J."/>
            <person name="Becker C."/>
            <person name="Warthmann N."/>
            <person name="Chica C."/>
            <person name="Szarzynska B."/>
            <person name="Zytnicki M."/>
            <person name="Albani M.C."/>
            <person name="Kiefer C."/>
            <person name="Bergonzi S."/>
            <person name="Castaings L."/>
            <person name="Mateos J.L."/>
            <person name="Berns M.C."/>
            <person name="Bujdoso N."/>
            <person name="Piofczyk T."/>
            <person name="de Lorenzo L."/>
            <person name="Barrero-Sicilia C."/>
            <person name="Mateos I."/>
            <person name="Piednoel M."/>
            <person name="Hagmann J."/>
            <person name="Chen-Min-Tao R."/>
            <person name="Iglesias-Fernandez R."/>
            <person name="Schuster S.C."/>
            <person name="Alonso-Blanco C."/>
            <person name="Roudier F."/>
            <person name="Carbonero P."/>
            <person name="Paz-Ares J."/>
            <person name="Davis S.J."/>
            <person name="Pecinka A."/>
            <person name="Quesneville H."/>
            <person name="Colot V."/>
            <person name="Lysak M.A."/>
            <person name="Weigel D."/>
            <person name="Coupland G."/>
            <person name="Schneeberger K."/>
        </authorList>
    </citation>
    <scope>NUCLEOTIDE SEQUENCE [LARGE SCALE GENOMIC DNA]</scope>
    <source>
        <strain evidence="2">cv. Pajares</strain>
    </source>
</reference>
<proteinExistence type="predicted"/>
<evidence type="ECO:0000313" key="2">
    <source>
        <dbReference type="Proteomes" id="UP000029120"/>
    </source>
</evidence>
<dbReference type="EMBL" id="CM002871">
    <property type="protein sequence ID" value="KFK39752.1"/>
    <property type="molecule type" value="Genomic_DNA"/>
</dbReference>
<sequence>MAPVEETLTLRSPLDLPTEWEIQKPWRRPYIFPKFSLMKIPLALLMPYDPPVEDEEE</sequence>
<keyword evidence="2" id="KW-1185">Reference proteome</keyword>